<keyword evidence="2" id="KW-0413">Isomerase</keyword>
<protein>
    <submittedName>
        <fullName evidence="2">Xylose isomerase-like TIM barrel family protein</fullName>
    </submittedName>
</protein>
<sequence>MTFKITINLDEISDNLEDSLNFLNELSVTSCELRLINGKNLIQLNDAELIHLKEALRKYNITPVSIASPLFKWTIGTHKTEDEIDLYGVSPNITIDQQWLYLRKIVFIAHFFEIKYIRIFGGIGCSTEEFLKNELFLNLLKEETLIFLIENELGTSVSKAEDLLKIANFIKTNAVNNLKIWFDIANYYRLDQNVGEALCQLKEYIYYIHCKNYLPDDQKVNYVELGKGIIDFKKIIKQIHQNFTQLIFSLEIHEREQLKKKNSVKNSFLTLNKYINGDKNDFKFN</sequence>
<dbReference type="SUPFAM" id="SSF51658">
    <property type="entry name" value="Xylose isomerase-like"/>
    <property type="match status" value="1"/>
</dbReference>
<dbReference type="AlphaFoldDB" id="A0A4V0HC83"/>
<feature type="domain" description="Xylose isomerase-like TIM barrel" evidence="1">
    <location>
        <begin position="40"/>
        <end position="259"/>
    </location>
</feature>
<dbReference type="Pfam" id="PF01261">
    <property type="entry name" value="AP_endonuc_2"/>
    <property type="match status" value="1"/>
</dbReference>
<name>A0A4V0HC83_STRPO</name>
<dbReference type="RefSeq" id="WP_093958734.1">
    <property type="nucleotide sequence ID" value="NZ_CP070236.1"/>
</dbReference>
<dbReference type="EMBL" id="LR594052">
    <property type="protein sequence ID" value="VTT44058.1"/>
    <property type="molecule type" value="Genomic_DNA"/>
</dbReference>
<dbReference type="Proteomes" id="UP000306241">
    <property type="component" value="Chromosome"/>
</dbReference>
<dbReference type="Gene3D" id="3.20.20.150">
    <property type="entry name" value="Divalent-metal-dependent TIM barrel enzymes"/>
    <property type="match status" value="1"/>
</dbReference>
<dbReference type="InterPro" id="IPR036237">
    <property type="entry name" value="Xyl_isomerase-like_sf"/>
</dbReference>
<evidence type="ECO:0000313" key="2">
    <source>
        <dbReference type="EMBL" id="VTT44058.1"/>
    </source>
</evidence>
<accession>A0A4V0HC83</accession>
<organism evidence="2 3">
    <name type="scientific">Streptococcus porcinus</name>
    <dbReference type="NCBI Taxonomy" id="1340"/>
    <lineage>
        <taxon>Bacteria</taxon>
        <taxon>Bacillati</taxon>
        <taxon>Bacillota</taxon>
        <taxon>Bacilli</taxon>
        <taxon>Lactobacillales</taxon>
        <taxon>Streptococcaceae</taxon>
        <taxon>Streptococcus</taxon>
    </lineage>
</organism>
<dbReference type="OrthoDB" id="9815124at2"/>
<proteinExistence type="predicted"/>
<evidence type="ECO:0000259" key="1">
    <source>
        <dbReference type="Pfam" id="PF01261"/>
    </source>
</evidence>
<dbReference type="GO" id="GO:0016853">
    <property type="term" value="F:isomerase activity"/>
    <property type="evidence" value="ECO:0007669"/>
    <property type="project" value="UniProtKB-KW"/>
</dbReference>
<dbReference type="InterPro" id="IPR013022">
    <property type="entry name" value="Xyl_isomerase-like_TIM-brl"/>
</dbReference>
<reference evidence="2 3" key="1">
    <citation type="submission" date="2019-05" db="EMBL/GenBank/DDBJ databases">
        <authorList>
            <consortium name="Pathogen Informatics"/>
        </authorList>
    </citation>
    <scope>NUCLEOTIDE SEQUENCE [LARGE SCALE GENOMIC DNA]</scope>
    <source>
        <strain evidence="2 3">NCTC10924</strain>
    </source>
</reference>
<gene>
    <name evidence="2" type="ORF">NCTC10924_00992</name>
</gene>
<evidence type="ECO:0000313" key="3">
    <source>
        <dbReference type="Proteomes" id="UP000306241"/>
    </source>
</evidence>